<accession>A0A0C2CQ13</accession>
<protein>
    <submittedName>
        <fullName evidence="1">Uncharacterized protein</fullName>
    </submittedName>
</protein>
<dbReference type="AlphaFoldDB" id="A0A0C2CQ13"/>
<reference evidence="1 2" key="1">
    <citation type="submission" date="2014-12" db="EMBL/GenBank/DDBJ databases">
        <title>Genome assembly of Enhygromyxa salina DSM 15201.</title>
        <authorList>
            <person name="Sharma G."/>
            <person name="Subramanian S."/>
        </authorList>
    </citation>
    <scope>NUCLEOTIDE SEQUENCE [LARGE SCALE GENOMIC DNA]</scope>
    <source>
        <strain evidence="1 2">DSM 15201</strain>
    </source>
</reference>
<name>A0A0C2CQ13_9BACT</name>
<evidence type="ECO:0000313" key="2">
    <source>
        <dbReference type="Proteomes" id="UP000031599"/>
    </source>
</evidence>
<organism evidence="1 2">
    <name type="scientific">Enhygromyxa salina</name>
    <dbReference type="NCBI Taxonomy" id="215803"/>
    <lineage>
        <taxon>Bacteria</taxon>
        <taxon>Pseudomonadati</taxon>
        <taxon>Myxococcota</taxon>
        <taxon>Polyangia</taxon>
        <taxon>Nannocystales</taxon>
        <taxon>Nannocystaceae</taxon>
        <taxon>Enhygromyxa</taxon>
    </lineage>
</organism>
<gene>
    <name evidence="1" type="ORF">DB30_02419</name>
</gene>
<comment type="caution">
    <text evidence="1">The sequence shown here is derived from an EMBL/GenBank/DDBJ whole genome shotgun (WGS) entry which is preliminary data.</text>
</comment>
<proteinExistence type="predicted"/>
<dbReference type="EMBL" id="JMCC02000175">
    <property type="protein sequence ID" value="KIG11815.1"/>
    <property type="molecule type" value="Genomic_DNA"/>
</dbReference>
<dbReference type="RefSeq" id="WP_052559002.1">
    <property type="nucleotide sequence ID" value="NZ_JMCC02000175.1"/>
</dbReference>
<sequence length="161" mass="18119">MTQAKPTAPARRPFRRGPALLVSAVVVAAVVAPALRDPPRDSFPLSTYPMFSSVRKQAWIHVIVGFDANENERPIPPRLVANVEVMQAAETIRIAVRRRRPKTLCEQVAARVADDPEFAQIVRLEVQSRRFDPRTYFVEADGKVPLKLRRRARCEIPKDGA</sequence>
<dbReference type="Proteomes" id="UP000031599">
    <property type="component" value="Unassembled WGS sequence"/>
</dbReference>
<evidence type="ECO:0000313" key="1">
    <source>
        <dbReference type="EMBL" id="KIG11815.1"/>
    </source>
</evidence>